<protein>
    <recommendedName>
        <fullName evidence="6">Diguanylate cyclase</fullName>
    </recommendedName>
</protein>
<dbReference type="SUPFAM" id="SSF55073">
    <property type="entry name" value="Nucleotide cyclase"/>
    <property type="match status" value="1"/>
</dbReference>
<evidence type="ECO:0000259" key="3">
    <source>
        <dbReference type="PROSITE" id="PS50887"/>
    </source>
</evidence>
<dbReference type="InterPro" id="IPR000014">
    <property type="entry name" value="PAS"/>
</dbReference>
<feature type="domain" description="GGDEF" evidence="3">
    <location>
        <begin position="296"/>
        <end position="428"/>
    </location>
</feature>
<dbReference type="GO" id="GO:0003824">
    <property type="term" value="F:catalytic activity"/>
    <property type="evidence" value="ECO:0007669"/>
    <property type="project" value="UniProtKB-ARBA"/>
</dbReference>
<dbReference type="PROSITE" id="PS50887">
    <property type="entry name" value="GGDEF"/>
    <property type="match status" value="1"/>
</dbReference>
<dbReference type="RefSeq" id="WP_066976678.1">
    <property type="nucleotide sequence ID" value="NZ_LUUI01000016.1"/>
</dbReference>
<dbReference type="EMBL" id="LUUI01000016">
    <property type="protein sequence ID" value="OAI21224.1"/>
    <property type="molecule type" value="Genomic_DNA"/>
</dbReference>
<dbReference type="FunFam" id="3.30.70.270:FF:000001">
    <property type="entry name" value="Diguanylate cyclase domain protein"/>
    <property type="match status" value="1"/>
</dbReference>
<dbReference type="CDD" id="cd00130">
    <property type="entry name" value="PAS"/>
    <property type="match status" value="1"/>
</dbReference>
<dbReference type="SMART" id="SM00091">
    <property type="entry name" value="PAS"/>
    <property type="match status" value="2"/>
</dbReference>
<organism evidence="4 5">
    <name type="scientific">Methylomonas lenta</name>
    <dbReference type="NCBI Taxonomy" id="980561"/>
    <lineage>
        <taxon>Bacteria</taxon>
        <taxon>Pseudomonadati</taxon>
        <taxon>Pseudomonadota</taxon>
        <taxon>Gammaproteobacteria</taxon>
        <taxon>Methylococcales</taxon>
        <taxon>Methylococcaceae</taxon>
        <taxon>Methylomonas</taxon>
    </lineage>
</organism>
<dbReference type="PANTHER" id="PTHR46663:SF3">
    <property type="entry name" value="SLL0267 PROTEIN"/>
    <property type="match status" value="1"/>
</dbReference>
<comment type="caution">
    <text evidence="4">The sequence shown here is derived from an EMBL/GenBank/DDBJ whole genome shotgun (WGS) entry which is preliminary data.</text>
</comment>
<evidence type="ECO:0000313" key="5">
    <source>
        <dbReference type="Proteomes" id="UP000078476"/>
    </source>
</evidence>
<dbReference type="AlphaFoldDB" id="A0A177NUK1"/>
<gene>
    <name evidence="4" type="ORF">A1359_19585</name>
</gene>
<dbReference type="NCBIfam" id="TIGR00229">
    <property type="entry name" value="sensory_box"/>
    <property type="match status" value="1"/>
</dbReference>
<dbReference type="PANTHER" id="PTHR46663">
    <property type="entry name" value="DIGUANYLATE CYCLASE DGCT-RELATED"/>
    <property type="match status" value="1"/>
</dbReference>
<dbReference type="OrthoDB" id="6597954at2"/>
<dbReference type="NCBIfam" id="TIGR00254">
    <property type="entry name" value="GGDEF"/>
    <property type="match status" value="1"/>
</dbReference>
<dbReference type="InterPro" id="IPR052163">
    <property type="entry name" value="DGC-Regulatory_Protein"/>
</dbReference>
<dbReference type="Pfam" id="PF13426">
    <property type="entry name" value="PAS_9"/>
    <property type="match status" value="1"/>
</dbReference>
<dbReference type="InterPro" id="IPR035965">
    <property type="entry name" value="PAS-like_dom_sf"/>
</dbReference>
<accession>A0A177NUK1</accession>
<comment type="cofactor">
    <cofactor evidence="1">
        <name>Mg(2+)</name>
        <dbReference type="ChEBI" id="CHEBI:18420"/>
    </cofactor>
</comment>
<dbReference type="Proteomes" id="UP000078476">
    <property type="component" value="Unassembled WGS sequence"/>
</dbReference>
<name>A0A177NUK1_9GAMM</name>
<evidence type="ECO:0008006" key="6">
    <source>
        <dbReference type="Google" id="ProtNLM"/>
    </source>
</evidence>
<sequence length="429" mass="48765">MRKSLKAYSHWSRLNRRAKISAEKQAIAIQQWPVFRLITDLDFGIIKASTGFLNTFNLNKDHLPSLGKLFIELANDQALCQRLKKQLLEQGITQQRFTLTNLNLSFQQIQCQAELIHQPSPHLIWRLQAIPQASNHLELASLTAQIFQQSSAAMLIMDADFNIVSVNPAFSNTTGFNLAELQGKSITQICANQIHTDSNQYLLQKLSHNRFFNDELLIICKNKQYFPAQVYVDALVDTVQRAEYYLLLMLDISVQKQRESELRYHAEVDPLTKLGNRKLLFQSLENAIASAKRFNYTVAVLFLDLDGFKQINDHFGHGKGDDVLQEVAERLQKCVRQVDTVGRLGGDEFVVILNGTSKDMIAVTALRIIDFLTLIVKDQTTELQVSASIGISVYPQDSNSPIVLLKYADEAMYKAKEQGKSQFCWHFEP</sequence>
<proteinExistence type="predicted"/>
<evidence type="ECO:0000259" key="2">
    <source>
        <dbReference type="PROSITE" id="PS50112"/>
    </source>
</evidence>
<feature type="domain" description="PAS" evidence="2">
    <location>
        <begin position="139"/>
        <end position="215"/>
    </location>
</feature>
<evidence type="ECO:0000313" key="4">
    <source>
        <dbReference type="EMBL" id="OAI21224.1"/>
    </source>
</evidence>
<dbReference type="STRING" id="980561.A1359_19585"/>
<keyword evidence="5" id="KW-1185">Reference proteome</keyword>
<reference evidence="4 5" key="1">
    <citation type="submission" date="2016-03" db="EMBL/GenBank/DDBJ databases">
        <authorList>
            <person name="Ploux O."/>
        </authorList>
    </citation>
    <scope>NUCLEOTIDE SEQUENCE [LARGE SCALE GENOMIC DNA]</scope>
    <source>
        <strain evidence="4 5">R-45370</strain>
    </source>
</reference>
<dbReference type="PROSITE" id="PS50112">
    <property type="entry name" value="PAS"/>
    <property type="match status" value="1"/>
</dbReference>
<dbReference type="SUPFAM" id="SSF55785">
    <property type="entry name" value="PYP-like sensor domain (PAS domain)"/>
    <property type="match status" value="1"/>
</dbReference>
<dbReference type="InterPro" id="IPR029787">
    <property type="entry name" value="Nucleotide_cyclase"/>
</dbReference>
<dbReference type="Pfam" id="PF00990">
    <property type="entry name" value="GGDEF"/>
    <property type="match status" value="1"/>
</dbReference>
<evidence type="ECO:0000256" key="1">
    <source>
        <dbReference type="ARBA" id="ARBA00001946"/>
    </source>
</evidence>
<dbReference type="SMART" id="SM00267">
    <property type="entry name" value="GGDEF"/>
    <property type="match status" value="1"/>
</dbReference>
<dbReference type="CDD" id="cd01949">
    <property type="entry name" value="GGDEF"/>
    <property type="match status" value="1"/>
</dbReference>
<dbReference type="Gene3D" id="3.30.450.20">
    <property type="entry name" value="PAS domain"/>
    <property type="match status" value="1"/>
</dbReference>
<dbReference type="InterPro" id="IPR000160">
    <property type="entry name" value="GGDEF_dom"/>
</dbReference>
<dbReference type="Gene3D" id="3.30.70.270">
    <property type="match status" value="1"/>
</dbReference>
<dbReference type="InterPro" id="IPR043128">
    <property type="entry name" value="Rev_trsase/Diguanyl_cyclase"/>
</dbReference>